<proteinExistence type="predicted"/>
<evidence type="ECO:0000313" key="2">
    <source>
        <dbReference type="EMBL" id="CAE1264790.1"/>
    </source>
</evidence>
<feature type="compositionally biased region" description="Low complexity" evidence="1">
    <location>
        <begin position="37"/>
        <end position="54"/>
    </location>
</feature>
<evidence type="ECO:0000313" key="3">
    <source>
        <dbReference type="Proteomes" id="UP000597762"/>
    </source>
</evidence>
<sequence length="599" mass="67166">MPSEEIDWAELAKQWIAQKEAMSSGASEDATQPLPPQQQQQIPPLQQIPQAQQQHSVPPPPPPPYPPLPSEVKPPNVVEGSSEGVRETDSNTGSAAGTSTGGTGPPQPLLLEHIPHPLQPLHPQISGETQNEMDISDGENEGGSRESSYKNVTPLPNQPMTSNLPLMNQPPPTQTIPPGDWNWNIGNWNVPQHQGAAPPTWSMQHHPVSEHEENQSYDYIHGNGNFHQSFDYNHGNDQFRYQQSEDSWRHDSNQNRNFRSSRGNRSRSPSKPHIPANPVDDTGIDATKRKNLPAWIREGLEKMERDKQKKLEKERKDKEQFEALKAQESAERDAEAVLKENAEEKRSDNEKESFPSKSRFESDEEGAVKSDHEPRFSKIEKCSPSPDEFKTEEEKQAELQVKVRRYLTEILLEVTNTEIESIAKEVYFKARNRAAKAPAKQLAKSTALASLSSLGVGSDSASDDDKNEGTCHKVRKHTDDDSDEESDNALHERIRQRQLSRQQRRNFSSSESDSERDPSPSRSREKSAASLMIVQAAKGAMLNIVLIIGMNSDQNATNMHEKEVIMTEVVRDQVANTSLDPDQDPDIDNLRQMVIPQPP</sequence>
<name>A0A812CE60_ACAPH</name>
<evidence type="ECO:0000256" key="1">
    <source>
        <dbReference type="SAM" id="MobiDB-lite"/>
    </source>
</evidence>
<keyword evidence="3" id="KW-1185">Reference proteome</keyword>
<feature type="region of interest" description="Disordered" evidence="1">
    <location>
        <begin position="17"/>
        <end position="156"/>
    </location>
</feature>
<reference evidence="2" key="1">
    <citation type="submission" date="2021-01" db="EMBL/GenBank/DDBJ databases">
        <authorList>
            <person name="Li R."/>
            <person name="Bekaert M."/>
        </authorList>
    </citation>
    <scope>NUCLEOTIDE SEQUENCE</scope>
    <source>
        <strain evidence="2">Farmed</strain>
    </source>
</reference>
<dbReference type="InterPro" id="IPR031937">
    <property type="entry name" value="PNISR"/>
</dbReference>
<dbReference type="PANTHER" id="PTHR31518">
    <property type="entry name" value="ARGININE/SERINE-RICH PROTEIN PNISR"/>
    <property type="match status" value="1"/>
</dbReference>
<feature type="region of interest" description="Disordered" evidence="1">
    <location>
        <begin position="453"/>
        <end position="528"/>
    </location>
</feature>
<feature type="compositionally biased region" description="Pro residues" evidence="1">
    <location>
        <begin position="57"/>
        <end position="69"/>
    </location>
</feature>
<organism evidence="2 3">
    <name type="scientific">Acanthosepion pharaonis</name>
    <name type="common">Pharaoh cuttlefish</name>
    <name type="synonym">Sepia pharaonis</name>
    <dbReference type="NCBI Taxonomy" id="158019"/>
    <lineage>
        <taxon>Eukaryota</taxon>
        <taxon>Metazoa</taxon>
        <taxon>Spiralia</taxon>
        <taxon>Lophotrochozoa</taxon>
        <taxon>Mollusca</taxon>
        <taxon>Cephalopoda</taxon>
        <taxon>Coleoidea</taxon>
        <taxon>Decapodiformes</taxon>
        <taxon>Sepiida</taxon>
        <taxon>Sepiina</taxon>
        <taxon>Sepiidae</taxon>
        <taxon>Acanthosepion</taxon>
    </lineage>
</organism>
<feature type="compositionally biased region" description="Basic and acidic residues" evidence="1">
    <location>
        <begin position="513"/>
        <end position="527"/>
    </location>
</feature>
<dbReference type="Pfam" id="PF15996">
    <property type="entry name" value="PNISR"/>
    <property type="match status" value="1"/>
</dbReference>
<accession>A0A812CE60</accession>
<comment type="caution">
    <text evidence="2">The sequence shown here is derived from an EMBL/GenBank/DDBJ whole genome shotgun (WGS) entry which is preliminary data.</text>
</comment>
<protein>
    <submittedName>
        <fullName evidence="2">SFRS18</fullName>
    </submittedName>
</protein>
<feature type="compositionally biased region" description="Basic and acidic residues" evidence="1">
    <location>
        <begin position="298"/>
        <end position="322"/>
    </location>
</feature>
<dbReference type="AlphaFoldDB" id="A0A812CE60"/>
<dbReference type="EMBL" id="CAHIKZ030001456">
    <property type="protein sequence ID" value="CAE1264790.1"/>
    <property type="molecule type" value="Genomic_DNA"/>
</dbReference>
<dbReference type="Proteomes" id="UP000597762">
    <property type="component" value="Unassembled WGS sequence"/>
</dbReference>
<feature type="compositionally biased region" description="Basic and acidic residues" evidence="1">
    <location>
        <begin position="328"/>
        <end position="397"/>
    </location>
</feature>
<dbReference type="OrthoDB" id="10065820at2759"/>
<feature type="region of interest" description="Disordered" evidence="1">
    <location>
        <begin position="244"/>
        <end position="397"/>
    </location>
</feature>
<gene>
    <name evidence="2" type="ORF">SPHA_34356</name>
</gene>
<feature type="region of interest" description="Disordered" evidence="1">
    <location>
        <begin position="193"/>
        <end position="213"/>
    </location>
</feature>